<dbReference type="STRING" id="871968.DESME_08995"/>
<proteinExistence type="predicted"/>
<dbReference type="SUPFAM" id="SSF54171">
    <property type="entry name" value="DNA-binding domain"/>
    <property type="match status" value="1"/>
</dbReference>
<reference evidence="1 2" key="1">
    <citation type="submission" date="2013-12" db="EMBL/GenBank/DDBJ databases">
        <authorList>
            <consortium name="DOE Joint Genome Institute"/>
            <person name="Smidt H."/>
            <person name="Huntemann M."/>
            <person name="Han J."/>
            <person name="Chen A."/>
            <person name="Kyrpides N."/>
            <person name="Mavromatis K."/>
            <person name="Markowitz V."/>
            <person name="Palaniappan K."/>
            <person name="Ivanova N."/>
            <person name="Schaumberg A."/>
            <person name="Pati A."/>
            <person name="Liolios K."/>
            <person name="Nordberg H.P."/>
            <person name="Cantor M.N."/>
            <person name="Hua S.X."/>
            <person name="Woyke T."/>
        </authorList>
    </citation>
    <scope>NUCLEOTIDE SEQUENCE [LARGE SCALE GENOMIC DNA]</scope>
    <source>
        <strain evidence="2">DSM 15288</strain>
    </source>
</reference>
<sequence>MDTVVMDRVAGREVKQEKVKAEKKEYCKQQALDRIGETRTNNCNSTMWIIDYTDSQNVTVQFSNGFIAHVTYNQFKSGSVKNPDDISVWGHGKIGFGEQKAYINGKATNVYSIWNAMLQRCFSQKIKAKYPTYKDCTVSDDFLNFQTFSRWYKDNYYEIKGESESLQLDKDILYPGNKIYSPETCCLLPRSINVLFTKNDASRGELPIGVSLTKNDRYMSRCQIGTGKKQYLGTFDTPQDAFIAYKEFKEQRIKDIADQYKSVIPLKLYNAMYNYQVVDDLVG</sequence>
<accession>W0EHN0</accession>
<evidence type="ECO:0000313" key="1">
    <source>
        <dbReference type="EMBL" id="AHF08581.1"/>
    </source>
</evidence>
<evidence type="ECO:0000313" key="2">
    <source>
        <dbReference type="Proteomes" id="UP000010847"/>
    </source>
</evidence>
<dbReference type="AlphaFoldDB" id="W0EHN0"/>
<dbReference type="Proteomes" id="UP000010847">
    <property type="component" value="Chromosome"/>
</dbReference>
<dbReference type="HOGENOM" id="CLU_982559_0_0_9"/>
<name>W0EHN0_9FIRM</name>
<dbReference type="InterPro" id="IPR016177">
    <property type="entry name" value="DNA-bd_dom_sf"/>
</dbReference>
<dbReference type="GO" id="GO:0003677">
    <property type="term" value="F:DNA binding"/>
    <property type="evidence" value="ECO:0007669"/>
    <property type="project" value="InterPro"/>
</dbReference>
<dbReference type="OrthoDB" id="2869809at2"/>
<organism evidence="1 2">
    <name type="scientific">Desulfitobacterium metallireducens DSM 15288</name>
    <dbReference type="NCBI Taxonomy" id="871968"/>
    <lineage>
        <taxon>Bacteria</taxon>
        <taxon>Bacillati</taxon>
        <taxon>Bacillota</taxon>
        <taxon>Clostridia</taxon>
        <taxon>Eubacteriales</taxon>
        <taxon>Desulfitobacteriaceae</taxon>
        <taxon>Desulfitobacterium</taxon>
    </lineage>
</organism>
<dbReference type="RefSeq" id="WP_006718816.1">
    <property type="nucleotide sequence ID" value="NZ_CP007032.1"/>
</dbReference>
<dbReference type="KEGG" id="dmt:DESME_08995"/>
<dbReference type="EMBL" id="CP007032">
    <property type="protein sequence ID" value="AHF08581.1"/>
    <property type="molecule type" value="Genomic_DNA"/>
</dbReference>
<gene>
    <name evidence="1" type="ORF">DESME_08995</name>
</gene>
<dbReference type="eggNOG" id="ENOG502ZBXI">
    <property type="taxonomic scope" value="Bacteria"/>
</dbReference>
<protein>
    <recommendedName>
        <fullName evidence="3">AP2/ERF domain-containing protein</fullName>
    </recommendedName>
</protein>
<evidence type="ECO:0008006" key="3">
    <source>
        <dbReference type="Google" id="ProtNLM"/>
    </source>
</evidence>
<keyword evidence="2" id="KW-1185">Reference proteome</keyword>